<dbReference type="AlphaFoldDB" id="A0A508WN66"/>
<gene>
    <name evidence="2" type="ORF">EMEDMD4_10174</name>
</gene>
<dbReference type="AntiFam" id="ANF00014">
    <property type="entry name" value="tRNA translation"/>
</dbReference>
<feature type="compositionally biased region" description="Polar residues" evidence="1">
    <location>
        <begin position="40"/>
        <end position="55"/>
    </location>
</feature>
<reference evidence="2" key="1">
    <citation type="submission" date="2019-06" db="EMBL/GenBank/DDBJ databases">
        <authorList>
            <person name="Le Quere A."/>
            <person name="Colella S."/>
        </authorList>
    </citation>
    <scope>NUCLEOTIDE SEQUENCE</scope>
    <source>
        <strain evidence="2">EmedicaeMD41</strain>
    </source>
</reference>
<feature type="compositionally biased region" description="Basic residues" evidence="1">
    <location>
        <begin position="57"/>
        <end position="66"/>
    </location>
</feature>
<evidence type="ECO:0000313" key="2">
    <source>
        <dbReference type="EMBL" id="VTZ58998.1"/>
    </source>
</evidence>
<name>A0A508WN66_9HYPH</name>
<organism evidence="2">
    <name type="scientific">Sinorhizobium medicae</name>
    <dbReference type="NCBI Taxonomy" id="110321"/>
    <lineage>
        <taxon>Bacteria</taxon>
        <taxon>Pseudomonadati</taxon>
        <taxon>Pseudomonadota</taxon>
        <taxon>Alphaproteobacteria</taxon>
        <taxon>Hyphomicrobiales</taxon>
        <taxon>Rhizobiaceae</taxon>
        <taxon>Sinorhizobium/Ensifer group</taxon>
        <taxon>Sinorhizobium</taxon>
    </lineage>
</organism>
<protein>
    <submittedName>
        <fullName evidence="2">Uncharacterized protein</fullName>
    </submittedName>
</protein>
<sequence>MEDAVSVHDQDYRDAAALATAPLARDSMDEGMERVIGIEPTTSSLGSWRSTTELHPQQKRKFPQWA</sequence>
<dbReference type="EMBL" id="CABFNB010000001">
    <property type="protein sequence ID" value="VTZ58998.1"/>
    <property type="molecule type" value="Genomic_DNA"/>
</dbReference>
<accession>A0A508WN66</accession>
<dbReference type="Proteomes" id="UP000507954">
    <property type="component" value="Unassembled WGS sequence"/>
</dbReference>
<evidence type="ECO:0000256" key="1">
    <source>
        <dbReference type="SAM" id="MobiDB-lite"/>
    </source>
</evidence>
<proteinExistence type="predicted"/>
<feature type="region of interest" description="Disordered" evidence="1">
    <location>
        <begin position="40"/>
        <end position="66"/>
    </location>
</feature>